<feature type="compositionally biased region" description="Basic residues" evidence="2">
    <location>
        <begin position="231"/>
        <end position="242"/>
    </location>
</feature>
<evidence type="ECO:0000256" key="1">
    <source>
        <dbReference type="SAM" id="Coils"/>
    </source>
</evidence>
<keyword evidence="1" id="KW-0175">Coiled coil</keyword>
<dbReference type="EMBL" id="CACVKT020005464">
    <property type="protein sequence ID" value="CAC5395305.1"/>
    <property type="molecule type" value="Genomic_DNA"/>
</dbReference>
<feature type="region of interest" description="Disordered" evidence="2">
    <location>
        <begin position="230"/>
        <end position="253"/>
    </location>
</feature>
<evidence type="ECO:0000313" key="4">
    <source>
        <dbReference type="Proteomes" id="UP000507470"/>
    </source>
</evidence>
<feature type="coiled-coil region" evidence="1">
    <location>
        <begin position="122"/>
        <end position="177"/>
    </location>
</feature>
<evidence type="ECO:0000313" key="3">
    <source>
        <dbReference type="EMBL" id="CAC5395305.1"/>
    </source>
</evidence>
<dbReference type="AlphaFoldDB" id="A0A6J8CGQ6"/>
<organism evidence="3 4">
    <name type="scientific">Mytilus coruscus</name>
    <name type="common">Sea mussel</name>
    <dbReference type="NCBI Taxonomy" id="42192"/>
    <lineage>
        <taxon>Eukaryota</taxon>
        <taxon>Metazoa</taxon>
        <taxon>Spiralia</taxon>
        <taxon>Lophotrochozoa</taxon>
        <taxon>Mollusca</taxon>
        <taxon>Bivalvia</taxon>
        <taxon>Autobranchia</taxon>
        <taxon>Pteriomorphia</taxon>
        <taxon>Mytilida</taxon>
        <taxon>Mytiloidea</taxon>
        <taxon>Mytilidae</taxon>
        <taxon>Mytilinae</taxon>
        <taxon>Mytilus</taxon>
    </lineage>
</organism>
<sequence length="253" mass="29654">MEISSSHFSFRTRPKLEIMTIPGIILRCIECFASYYCLDGMNITTTTKNPTVLRNTNKLWMTRNFPKTFPAQKQRKCMSCNVSNKDQLHFEYETEVDLDRCSMRQLEVLEMKINTQDQADKIKQLDNANTKKDRDIQKLKNRDNELSGKIYEQEAQIQFTKETTDEQKSEIERLKCELSKMKTGSENNDKTTINNAGNIQINQTNSNGAQHTHRQTFPVKKVNPVFEDGRRHKHSHRFRMQRGHGTCRQEKTE</sequence>
<accession>A0A6J8CGQ6</accession>
<proteinExistence type="predicted"/>
<gene>
    <name evidence="3" type="ORF">MCOR_29990</name>
</gene>
<name>A0A6J8CGQ6_MYTCO</name>
<dbReference type="Proteomes" id="UP000507470">
    <property type="component" value="Unassembled WGS sequence"/>
</dbReference>
<evidence type="ECO:0000256" key="2">
    <source>
        <dbReference type="SAM" id="MobiDB-lite"/>
    </source>
</evidence>
<protein>
    <submittedName>
        <fullName evidence="3">Uncharacterized protein</fullName>
    </submittedName>
</protein>
<reference evidence="3 4" key="1">
    <citation type="submission" date="2020-06" db="EMBL/GenBank/DDBJ databases">
        <authorList>
            <person name="Li R."/>
            <person name="Bekaert M."/>
        </authorList>
    </citation>
    <scope>NUCLEOTIDE SEQUENCE [LARGE SCALE GENOMIC DNA]</scope>
    <source>
        <strain evidence="4">wild</strain>
    </source>
</reference>
<keyword evidence="4" id="KW-1185">Reference proteome</keyword>